<keyword evidence="3" id="KW-1185">Reference proteome</keyword>
<organism evidence="2 3">
    <name type="scientific">Sutterella massiliensis</name>
    <dbReference type="NCBI Taxonomy" id="1816689"/>
    <lineage>
        <taxon>Bacteria</taxon>
        <taxon>Pseudomonadati</taxon>
        <taxon>Pseudomonadota</taxon>
        <taxon>Betaproteobacteria</taxon>
        <taxon>Burkholderiales</taxon>
        <taxon>Sutterellaceae</taxon>
        <taxon>Sutterella</taxon>
    </lineage>
</organism>
<gene>
    <name evidence="2" type="ORF">H6A60_02285</name>
</gene>
<dbReference type="EMBL" id="JACJJC010000002">
    <property type="protein sequence ID" value="MBM6703336.1"/>
    <property type="molecule type" value="Genomic_DNA"/>
</dbReference>
<name>A0ABS2DPS9_9BURK</name>
<sequence length="145" mass="15063">MRSVSRAELVAVAFLGAILFVSALALVELHYRARLLFVTHEHEVGISRRLLDDQAELQMKVRRAALPGVISSSAQAYGLEGATGAVTYTLVIDDAGGIAYAEETAARLVPETPAGETVGAAKSNDAAGGQGVKQKSAAGRSEGAR</sequence>
<comment type="caution">
    <text evidence="2">The sequence shown here is derived from an EMBL/GenBank/DDBJ whole genome shotgun (WGS) entry which is preliminary data.</text>
</comment>
<dbReference type="Proteomes" id="UP000715095">
    <property type="component" value="Unassembled WGS sequence"/>
</dbReference>
<dbReference type="RefSeq" id="WP_205101802.1">
    <property type="nucleotide sequence ID" value="NZ_JACJJC010000002.1"/>
</dbReference>
<proteinExistence type="predicted"/>
<evidence type="ECO:0000313" key="3">
    <source>
        <dbReference type="Proteomes" id="UP000715095"/>
    </source>
</evidence>
<evidence type="ECO:0000256" key="1">
    <source>
        <dbReference type="SAM" id="MobiDB-lite"/>
    </source>
</evidence>
<evidence type="ECO:0000313" key="2">
    <source>
        <dbReference type="EMBL" id="MBM6703336.1"/>
    </source>
</evidence>
<reference evidence="2 3" key="1">
    <citation type="journal article" date="2021" name="Sci. Rep.">
        <title>The distribution of antibiotic resistance genes in chicken gut microbiota commensals.</title>
        <authorList>
            <person name="Juricova H."/>
            <person name="Matiasovicova J."/>
            <person name="Kubasova T."/>
            <person name="Cejkova D."/>
            <person name="Rychlik I."/>
        </authorList>
    </citation>
    <scope>NUCLEOTIDE SEQUENCE [LARGE SCALE GENOMIC DNA]</scope>
    <source>
        <strain evidence="2 3">An829</strain>
    </source>
</reference>
<evidence type="ECO:0008006" key="4">
    <source>
        <dbReference type="Google" id="ProtNLM"/>
    </source>
</evidence>
<accession>A0ABS2DPS9</accession>
<feature type="region of interest" description="Disordered" evidence="1">
    <location>
        <begin position="111"/>
        <end position="145"/>
    </location>
</feature>
<protein>
    <recommendedName>
        <fullName evidence="4">Cell division protein FtsL</fullName>
    </recommendedName>
</protein>